<evidence type="ECO:0000256" key="2">
    <source>
        <dbReference type="SAM" id="Phobius"/>
    </source>
</evidence>
<keyword evidence="2" id="KW-1133">Transmembrane helix</keyword>
<dbReference type="Proteomes" id="UP000271889">
    <property type="component" value="Unassembled WGS sequence"/>
</dbReference>
<dbReference type="PANTHER" id="PTHR43157">
    <property type="entry name" value="PHOSPHATIDYLINOSITOL-GLYCAN BIOSYNTHESIS CLASS F PROTEIN-RELATED"/>
    <property type="match status" value="1"/>
</dbReference>
<name>A0A3P6TCY9_CYLGO</name>
<keyword evidence="1" id="KW-0560">Oxidoreductase</keyword>
<gene>
    <name evidence="3" type="ORF">CGOC_LOCUS5894</name>
</gene>
<evidence type="ECO:0000256" key="1">
    <source>
        <dbReference type="ARBA" id="ARBA00023002"/>
    </source>
</evidence>
<dbReference type="OrthoDB" id="191139at2759"/>
<dbReference type="AlphaFoldDB" id="A0A3P6TCY9"/>
<dbReference type="SUPFAM" id="SSF51735">
    <property type="entry name" value="NAD(P)-binding Rossmann-fold domains"/>
    <property type="match status" value="1"/>
</dbReference>
<evidence type="ECO:0000313" key="3">
    <source>
        <dbReference type="EMBL" id="VDK64624.1"/>
    </source>
</evidence>
<dbReference type="Gene3D" id="3.40.50.720">
    <property type="entry name" value="NAD(P)-binding Rossmann-like Domain"/>
    <property type="match status" value="1"/>
</dbReference>
<dbReference type="PANTHER" id="PTHR43157:SF31">
    <property type="entry name" value="PHOSPHATIDYLINOSITOL-GLYCAN BIOSYNTHESIS CLASS F PROTEIN"/>
    <property type="match status" value="1"/>
</dbReference>
<feature type="non-terminal residue" evidence="3">
    <location>
        <position position="135"/>
    </location>
</feature>
<keyword evidence="2" id="KW-0472">Membrane</keyword>
<keyword evidence="2" id="KW-0812">Transmembrane</keyword>
<sequence>MSSALNRSDHNIVYIFGAVVLAVGTYILRKYIKGGQFRERVNGKGLVAAVTGANAGTGLETVRGLNLAGVKVYMLCRNEERASEAKIKLVQMGCDAERLIIVKCDLSDFSSVRACAKELLSMEDKIDILINNAGV</sequence>
<dbReference type="PRINTS" id="PR00081">
    <property type="entry name" value="GDHRDH"/>
</dbReference>
<dbReference type="InterPro" id="IPR036291">
    <property type="entry name" value="NAD(P)-bd_dom_sf"/>
</dbReference>
<organism evidence="3 4">
    <name type="scientific">Cylicostephanus goldi</name>
    <name type="common">Nematode worm</name>
    <dbReference type="NCBI Taxonomy" id="71465"/>
    <lineage>
        <taxon>Eukaryota</taxon>
        <taxon>Metazoa</taxon>
        <taxon>Ecdysozoa</taxon>
        <taxon>Nematoda</taxon>
        <taxon>Chromadorea</taxon>
        <taxon>Rhabditida</taxon>
        <taxon>Rhabditina</taxon>
        <taxon>Rhabditomorpha</taxon>
        <taxon>Strongyloidea</taxon>
        <taxon>Strongylidae</taxon>
        <taxon>Cylicostephanus</taxon>
    </lineage>
</organism>
<dbReference type="Pfam" id="PF00106">
    <property type="entry name" value="adh_short"/>
    <property type="match status" value="1"/>
</dbReference>
<evidence type="ECO:0008006" key="5">
    <source>
        <dbReference type="Google" id="ProtNLM"/>
    </source>
</evidence>
<dbReference type="GO" id="GO:0016491">
    <property type="term" value="F:oxidoreductase activity"/>
    <property type="evidence" value="ECO:0007669"/>
    <property type="project" value="UniProtKB-KW"/>
</dbReference>
<keyword evidence="4" id="KW-1185">Reference proteome</keyword>
<reference evidence="3 4" key="1">
    <citation type="submission" date="2018-11" db="EMBL/GenBank/DDBJ databases">
        <authorList>
            <consortium name="Pathogen Informatics"/>
        </authorList>
    </citation>
    <scope>NUCLEOTIDE SEQUENCE [LARGE SCALE GENOMIC DNA]</scope>
</reference>
<evidence type="ECO:0000313" key="4">
    <source>
        <dbReference type="Proteomes" id="UP000271889"/>
    </source>
</evidence>
<proteinExistence type="predicted"/>
<feature type="transmembrane region" description="Helical" evidence="2">
    <location>
        <begin position="12"/>
        <end position="28"/>
    </location>
</feature>
<dbReference type="EMBL" id="UYRV01018388">
    <property type="protein sequence ID" value="VDK64624.1"/>
    <property type="molecule type" value="Genomic_DNA"/>
</dbReference>
<protein>
    <recommendedName>
        <fullName evidence="5">Ketoreductase (KR) domain-containing protein</fullName>
    </recommendedName>
</protein>
<accession>A0A3P6TCY9</accession>
<dbReference type="InterPro" id="IPR002347">
    <property type="entry name" value="SDR_fam"/>
</dbReference>